<dbReference type="AlphaFoldDB" id="A0A8S1R9I9"/>
<sequence length="98" mass="12316">MFQQKQFDYSQTPEVQQLYQEFFLCFLRKTNCSRLYLGHVKNNVLYYQKNYRVEKIQNWIRMNFQQFNFEQSEPKILTVSMKYRIRQRQNHFQRIKSG</sequence>
<reference evidence="1" key="1">
    <citation type="submission" date="2021-01" db="EMBL/GenBank/DDBJ databases">
        <authorList>
            <consortium name="Genoscope - CEA"/>
            <person name="William W."/>
        </authorList>
    </citation>
    <scope>NUCLEOTIDE SEQUENCE</scope>
</reference>
<dbReference type="EMBL" id="CAJJDN010000149">
    <property type="protein sequence ID" value="CAD8124064.1"/>
    <property type="molecule type" value="Genomic_DNA"/>
</dbReference>
<comment type="caution">
    <text evidence="1">The sequence shown here is derived from an EMBL/GenBank/DDBJ whole genome shotgun (WGS) entry which is preliminary data.</text>
</comment>
<proteinExistence type="predicted"/>
<name>A0A8S1R9I9_9CILI</name>
<dbReference type="Proteomes" id="UP000692954">
    <property type="component" value="Unassembled WGS sequence"/>
</dbReference>
<accession>A0A8S1R9I9</accession>
<evidence type="ECO:0000313" key="2">
    <source>
        <dbReference type="Proteomes" id="UP000692954"/>
    </source>
</evidence>
<gene>
    <name evidence="1" type="ORF">PSON_ATCC_30995.1.T1490008</name>
</gene>
<protein>
    <submittedName>
        <fullName evidence="1">Uncharacterized protein</fullName>
    </submittedName>
</protein>
<organism evidence="1 2">
    <name type="scientific">Paramecium sonneborni</name>
    <dbReference type="NCBI Taxonomy" id="65129"/>
    <lineage>
        <taxon>Eukaryota</taxon>
        <taxon>Sar</taxon>
        <taxon>Alveolata</taxon>
        <taxon>Ciliophora</taxon>
        <taxon>Intramacronucleata</taxon>
        <taxon>Oligohymenophorea</taxon>
        <taxon>Peniculida</taxon>
        <taxon>Parameciidae</taxon>
        <taxon>Paramecium</taxon>
    </lineage>
</organism>
<keyword evidence="2" id="KW-1185">Reference proteome</keyword>
<evidence type="ECO:0000313" key="1">
    <source>
        <dbReference type="EMBL" id="CAD8124064.1"/>
    </source>
</evidence>